<evidence type="ECO:0000313" key="2">
    <source>
        <dbReference type="EMBL" id="SPD13549.1"/>
    </source>
</evidence>
<protein>
    <submittedName>
        <fullName evidence="2">Uncharacterized protein</fullName>
    </submittedName>
</protein>
<dbReference type="EMBL" id="OIVN01003780">
    <property type="protein sequence ID" value="SPD13549.1"/>
    <property type="molecule type" value="Genomic_DNA"/>
</dbReference>
<accession>A0A2N9HPK4</accession>
<gene>
    <name evidence="2" type="ORF">FSB_LOCUS41431</name>
</gene>
<dbReference type="AlphaFoldDB" id="A0A2N9HPK4"/>
<reference evidence="2" key="1">
    <citation type="submission" date="2018-02" db="EMBL/GenBank/DDBJ databases">
        <authorList>
            <person name="Cohen D.B."/>
            <person name="Kent A.D."/>
        </authorList>
    </citation>
    <scope>NUCLEOTIDE SEQUENCE</scope>
</reference>
<feature type="region of interest" description="Disordered" evidence="1">
    <location>
        <begin position="146"/>
        <end position="174"/>
    </location>
</feature>
<evidence type="ECO:0000256" key="1">
    <source>
        <dbReference type="SAM" id="MobiDB-lite"/>
    </source>
</evidence>
<sequence>MEEVVVEEVVFVVVVDFTKWVKMGRQAEKTVREKEIVCTANSSSQHLQTGRRKKGIEEPTGVSPGGESLMPNPFTEAIEAEIGSLRPMEAKIWSLRPKEAMEAGIGSLRPKEAVEAEIWFLRAKEAVEAGIGSLRPKEAMEAEIGSLRPKVGSSRPKEAVEAVVKLKSRSSERT</sequence>
<proteinExistence type="predicted"/>
<name>A0A2N9HPK4_FAGSY</name>
<feature type="region of interest" description="Disordered" evidence="1">
    <location>
        <begin position="40"/>
        <end position="72"/>
    </location>
</feature>
<organism evidence="2">
    <name type="scientific">Fagus sylvatica</name>
    <name type="common">Beechnut</name>
    <dbReference type="NCBI Taxonomy" id="28930"/>
    <lineage>
        <taxon>Eukaryota</taxon>
        <taxon>Viridiplantae</taxon>
        <taxon>Streptophyta</taxon>
        <taxon>Embryophyta</taxon>
        <taxon>Tracheophyta</taxon>
        <taxon>Spermatophyta</taxon>
        <taxon>Magnoliopsida</taxon>
        <taxon>eudicotyledons</taxon>
        <taxon>Gunneridae</taxon>
        <taxon>Pentapetalae</taxon>
        <taxon>rosids</taxon>
        <taxon>fabids</taxon>
        <taxon>Fagales</taxon>
        <taxon>Fagaceae</taxon>
        <taxon>Fagus</taxon>
    </lineage>
</organism>